<accession>A0A0A2KUC3</accession>
<comment type="caution">
    <text evidence="1">The sequence shown here is derived from an EMBL/GenBank/DDBJ whole genome shotgun (WGS) entry which is preliminary data.</text>
</comment>
<sequence>MSTAILLQETGRAIESYKMATRYAGYVASSIEEQDVTLHEELGSRFLGKHGKIPTQLPQIARTHPHPMVPSAECF</sequence>
<evidence type="ECO:0000313" key="2">
    <source>
        <dbReference type="Proteomes" id="UP000030104"/>
    </source>
</evidence>
<dbReference type="EMBL" id="JQGA01001245">
    <property type="protein sequence ID" value="KGO67960.1"/>
    <property type="molecule type" value="Genomic_DNA"/>
</dbReference>
<dbReference type="Proteomes" id="UP000030104">
    <property type="component" value="Unassembled WGS sequence"/>
</dbReference>
<organism evidence="1 2">
    <name type="scientific">Penicillium italicum</name>
    <name type="common">Blue mold</name>
    <dbReference type="NCBI Taxonomy" id="40296"/>
    <lineage>
        <taxon>Eukaryota</taxon>
        <taxon>Fungi</taxon>
        <taxon>Dikarya</taxon>
        <taxon>Ascomycota</taxon>
        <taxon>Pezizomycotina</taxon>
        <taxon>Eurotiomycetes</taxon>
        <taxon>Eurotiomycetidae</taxon>
        <taxon>Eurotiales</taxon>
        <taxon>Aspergillaceae</taxon>
        <taxon>Penicillium</taxon>
    </lineage>
</organism>
<name>A0A0A2KUC3_PENIT</name>
<dbReference type="AlphaFoldDB" id="A0A0A2KUC3"/>
<gene>
    <name evidence="1" type="ORF">PITC_029290</name>
</gene>
<proteinExistence type="predicted"/>
<reference evidence="1 2" key="1">
    <citation type="journal article" date="2015" name="Mol. Plant Microbe Interact.">
        <title>Genome, transcriptome, and functional analyses of Penicillium expansum provide new insights into secondary metabolism and pathogenicity.</title>
        <authorList>
            <person name="Ballester A.R."/>
            <person name="Marcet-Houben M."/>
            <person name="Levin E."/>
            <person name="Sela N."/>
            <person name="Selma-Lazaro C."/>
            <person name="Carmona L."/>
            <person name="Wisniewski M."/>
            <person name="Droby S."/>
            <person name="Gonzalez-Candelas L."/>
            <person name="Gabaldon T."/>
        </authorList>
    </citation>
    <scope>NUCLEOTIDE SEQUENCE [LARGE SCALE GENOMIC DNA]</scope>
    <source>
        <strain evidence="1 2">PHI-1</strain>
    </source>
</reference>
<keyword evidence="2" id="KW-1185">Reference proteome</keyword>
<dbReference type="HOGENOM" id="CLU_2671830_0_0_1"/>
<evidence type="ECO:0000313" key="1">
    <source>
        <dbReference type="EMBL" id="KGO67960.1"/>
    </source>
</evidence>
<protein>
    <submittedName>
        <fullName evidence="1">Uncharacterized protein</fullName>
    </submittedName>
</protein>